<feature type="compositionally biased region" description="Basic and acidic residues" evidence="1">
    <location>
        <begin position="42"/>
        <end position="54"/>
    </location>
</feature>
<dbReference type="AlphaFoldDB" id="A0A9N8KSD0"/>
<feature type="region of interest" description="Disordered" evidence="1">
    <location>
        <begin position="1"/>
        <end position="95"/>
    </location>
</feature>
<evidence type="ECO:0000313" key="2">
    <source>
        <dbReference type="EMBL" id="CAD0199561.1"/>
    </source>
</evidence>
<dbReference type="Proteomes" id="UP001154114">
    <property type="component" value="Chromosome 10"/>
</dbReference>
<protein>
    <submittedName>
        <fullName evidence="2">Uncharacterized protein</fullName>
    </submittedName>
</protein>
<evidence type="ECO:0000256" key="1">
    <source>
        <dbReference type="SAM" id="MobiDB-lite"/>
    </source>
</evidence>
<evidence type="ECO:0000313" key="3">
    <source>
        <dbReference type="Proteomes" id="UP001154114"/>
    </source>
</evidence>
<keyword evidence="3" id="KW-1185">Reference proteome</keyword>
<gene>
    <name evidence="2" type="ORF">CINC_LOCUS1255</name>
</gene>
<dbReference type="EMBL" id="LR824013">
    <property type="protein sequence ID" value="CAD0199561.1"/>
    <property type="molecule type" value="Genomic_DNA"/>
</dbReference>
<name>A0A9N8KSD0_CHRIL</name>
<organism evidence="2 3">
    <name type="scientific">Chrysodeixis includens</name>
    <name type="common">Soybean looper</name>
    <name type="synonym">Pseudoplusia includens</name>
    <dbReference type="NCBI Taxonomy" id="689277"/>
    <lineage>
        <taxon>Eukaryota</taxon>
        <taxon>Metazoa</taxon>
        <taxon>Ecdysozoa</taxon>
        <taxon>Arthropoda</taxon>
        <taxon>Hexapoda</taxon>
        <taxon>Insecta</taxon>
        <taxon>Pterygota</taxon>
        <taxon>Neoptera</taxon>
        <taxon>Endopterygota</taxon>
        <taxon>Lepidoptera</taxon>
        <taxon>Glossata</taxon>
        <taxon>Ditrysia</taxon>
        <taxon>Noctuoidea</taxon>
        <taxon>Noctuidae</taxon>
        <taxon>Plusiinae</taxon>
        <taxon>Chrysodeixis</taxon>
    </lineage>
</organism>
<sequence>MYHFMKSSNIPSGFSYPFSTSNPKGGEGGHVTLAAWKPGSTSREERREAREPRRAVHYHSKRHMLPEPESKRRVTTQRPREFRKKPSGHLTPLEEDDIDNDEVISVAIGPPPIRPKYDKVHWKHPPKPVQHNVSNGTASNIVKDVLTQLGREFLSRQVSEDFVFGQYVGNAMRNLTADIKLKMQHDVLELIVRYQRLNRGDVPKMDERNVSNTLPTLKEMKLDKKFTPANETEDTWPDFSNLAKIVG</sequence>
<dbReference type="OrthoDB" id="7465615at2759"/>
<accession>A0A9N8KSD0</accession>
<proteinExistence type="predicted"/>
<reference evidence="2" key="1">
    <citation type="submission" date="2021-12" db="EMBL/GenBank/DDBJ databases">
        <authorList>
            <person name="King R."/>
        </authorList>
    </citation>
    <scope>NUCLEOTIDE SEQUENCE</scope>
</reference>
<feature type="compositionally biased region" description="Polar residues" evidence="1">
    <location>
        <begin position="1"/>
        <end position="23"/>
    </location>
</feature>